<proteinExistence type="predicted"/>
<dbReference type="VEuPathDB" id="ToxoDB:EBH_0058520"/>
<evidence type="ECO:0000313" key="1">
    <source>
        <dbReference type="EMBL" id="CDJ53660.1"/>
    </source>
</evidence>
<accession>U6M0Q9</accession>
<reference evidence="1" key="2">
    <citation type="submission" date="2013-10" db="EMBL/GenBank/DDBJ databases">
        <authorList>
            <person name="Aslett M."/>
        </authorList>
    </citation>
    <scope>NUCLEOTIDE SEQUENCE [LARGE SCALE GENOMIC DNA]</scope>
    <source>
        <strain evidence="1">Houghton</strain>
    </source>
</reference>
<dbReference type="EMBL" id="HG713382">
    <property type="protein sequence ID" value="CDJ53660.1"/>
    <property type="molecule type" value="Genomic_DNA"/>
</dbReference>
<dbReference type="AlphaFoldDB" id="U6M0Q9"/>
<evidence type="ECO:0000313" key="2">
    <source>
        <dbReference type="Proteomes" id="UP000030750"/>
    </source>
</evidence>
<dbReference type="Proteomes" id="UP000030750">
    <property type="component" value="Unassembled WGS sequence"/>
</dbReference>
<sequence>MYTPKKVNIRHCICPQWYDLLMMAQQLSVKEILAPCKYVSYVSSRCFELDPQGLELPEFLIENGLRAGNTSGRFSSDASRLRHKCHGGSEKRPLMVNPTARQCLNAPCDLPGGPAGRWSAARARLHIPVELILFIRNLKESKWGLSVAADWSAWQPYVRQGELPPITGSCTPHSVQAHMTVCLRALNFDGM</sequence>
<organism evidence="1 2">
    <name type="scientific">Eimeria brunetti</name>
    <dbReference type="NCBI Taxonomy" id="51314"/>
    <lineage>
        <taxon>Eukaryota</taxon>
        <taxon>Sar</taxon>
        <taxon>Alveolata</taxon>
        <taxon>Apicomplexa</taxon>
        <taxon>Conoidasida</taxon>
        <taxon>Coccidia</taxon>
        <taxon>Eucoccidiorida</taxon>
        <taxon>Eimeriorina</taxon>
        <taxon>Eimeriidae</taxon>
        <taxon>Eimeria</taxon>
    </lineage>
</organism>
<keyword evidence="2" id="KW-1185">Reference proteome</keyword>
<protein>
    <submittedName>
        <fullName evidence="1">Uncharacterized protein</fullName>
    </submittedName>
</protein>
<name>U6M0Q9_9EIME</name>
<gene>
    <name evidence="1" type="ORF">EBH_0058520</name>
</gene>
<reference evidence="1" key="1">
    <citation type="submission" date="2013-10" db="EMBL/GenBank/DDBJ databases">
        <title>Genomic analysis of the causative agents of coccidiosis in chickens.</title>
        <authorList>
            <person name="Reid A.J."/>
            <person name="Blake D."/>
            <person name="Billington K."/>
            <person name="Browne H."/>
            <person name="Dunn M."/>
            <person name="Hung S."/>
            <person name="Kawahara F."/>
            <person name="Miranda-Saavedra D."/>
            <person name="Mourier T."/>
            <person name="Nagra H."/>
            <person name="Otto T.D."/>
            <person name="Rawlings N."/>
            <person name="Sanchez A."/>
            <person name="Sanders M."/>
            <person name="Subramaniam C."/>
            <person name="Tay Y."/>
            <person name="Dear P."/>
            <person name="Doerig C."/>
            <person name="Gruber A."/>
            <person name="Parkinson J."/>
            <person name="Shirley M."/>
            <person name="Wan K.L."/>
            <person name="Berriman M."/>
            <person name="Tomley F."/>
            <person name="Pain A."/>
        </authorList>
    </citation>
    <scope>NUCLEOTIDE SEQUENCE [LARGE SCALE GENOMIC DNA]</scope>
    <source>
        <strain evidence="1">Houghton</strain>
    </source>
</reference>